<dbReference type="Gene3D" id="3.40.830.10">
    <property type="entry name" value="LigB-like"/>
    <property type="match status" value="1"/>
</dbReference>
<evidence type="ECO:0000259" key="6">
    <source>
        <dbReference type="Pfam" id="PF02900"/>
    </source>
</evidence>
<dbReference type="Proteomes" id="UP000295783">
    <property type="component" value="Unassembled WGS sequence"/>
</dbReference>
<dbReference type="GO" id="GO:0008198">
    <property type="term" value="F:ferrous iron binding"/>
    <property type="evidence" value="ECO:0007669"/>
    <property type="project" value="InterPro"/>
</dbReference>
<evidence type="ECO:0000313" key="8">
    <source>
        <dbReference type="Proteomes" id="UP000295783"/>
    </source>
</evidence>
<evidence type="ECO:0000313" key="7">
    <source>
        <dbReference type="EMBL" id="TDQ80817.1"/>
    </source>
</evidence>
<dbReference type="GO" id="GO:0008270">
    <property type="term" value="F:zinc ion binding"/>
    <property type="evidence" value="ECO:0007669"/>
    <property type="project" value="InterPro"/>
</dbReference>
<keyword evidence="8" id="KW-1185">Reference proteome</keyword>
<evidence type="ECO:0000256" key="2">
    <source>
        <dbReference type="ARBA" id="ARBA00007581"/>
    </source>
</evidence>
<keyword evidence="3" id="KW-0479">Metal-binding</keyword>
<dbReference type="InterPro" id="IPR004183">
    <property type="entry name" value="Xdiol_dOase_suB"/>
</dbReference>
<gene>
    <name evidence="7" type="ORF">A8950_2685</name>
</gene>
<dbReference type="GO" id="GO:0016702">
    <property type="term" value="F:oxidoreductase activity, acting on single donors with incorporation of molecular oxygen, incorporation of two atoms of oxygen"/>
    <property type="evidence" value="ECO:0007669"/>
    <property type="project" value="UniProtKB-ARBA"/>
</dbReference>
<evidence type="ECO:0000256" key="3">
    <source>
        <dbReference type="ARBA" id="ARBA00022723"/>
    </source>
</evidence>
<evidence type="ECO:0000256" key="5">
    <source>
        <dbReference type="ARBA" id="ARBA00023002"/>
    </source>
</evidence>
<keyword evidence="5" id="KW-0560">Oxidoreductase</keyword>
<comment type="caution">
    <text evidence="7">The sequence shown here is derived from an EMBL/GenBank/DDBJ whole genome shotgun (WGS) entry which is preliminary data.</text>
</comment>
<evidence type="ECO:0000256" key="4">
    <source>
        <dbReference type="ARBA" id="ARBA00022833"/>
    </source>
</evidence>
<feature type="domain" description="Extradiol ring-cleavage dioxygenase class III enzyme subunit B" evidence="6">
    <location>
        <begin position="33"/>
        <end position="234"/>
    </location>
</feature>
<dbReference type="EMBL" id="SNYW01000010">
    <property type="protein sequence ID" value="TDQ80817.1"/>
    <property type="molecule type" value="Genomic_DNA"/>
</dbReference>
<reference evidence="7 8" key="1">
    <citation type="submission" date="2019-03" db="EMBL/GenBank/DDBJ databases">
        <title>Genomic Encyclopedia of Type Strains, Phase III (KMG-III): the genomes of soil and plant-associated and newly described type strains.</title>
        <authorList>
            <person name="Whitman W."/>
        </authorList>
    </citation>
    <scope>NUCLEOTIDE SEQUENCE [LARGE SCALE GENOMIC DNA]</scope>
    <source>
        <strain evidence="7 8">CGMCC 1.7660</strain>
    </source>
</reference>
<dbReference type="PANTHER" id="PTHR30096">
    <property type="entry name" value="4,5-DOPA DIOXYGENASE EXTRADIOL-LIKE PROTEIN"/>
    <property type="match status" value="1"/>
</dbReference>
<accession>A0A4R6WK90</accession>
<keyword evidence="4" id="KW-0862">Zinc</keyword>
<dbReference type="AlphaFoldDB" id="A0A4R6WK90"/>
<comment type="cofactor">
    <cofactor evidence="1">
        <name>Zn(2+)</name>
        <dbReference type="ChEBI" id="CHEBI:29105"/>
    </cofactor>
</comment>
<dbReference type="PANTHER" id="PTHR30096:SF0">
    <property type="entry name" value="4,5-DOPA DIOXYGENASE EXTRADIOL-LIKE PROTEIN"/>
    <property type="match status" value="1"/>
</dbReference>
<protein>
    <submittedName>
        <fullName evidence="7">4,5-DOPA dioxygenase extradiol</fullName>
    </submittedName>
</protein>
<organism evidence="7 8">
    <name type="scientific">Dongia mobilis</name>
    <dbReference type="NCBI Taxonomy" id="578943"/>
    <lineage>
        <taxon>Bacteria</taxon>
        <taxon>Pseudomonadati</taxon>
        <taxon>Pseudomonadota</taxon>
        <taxon>Alphaproteobacteria</taxon>
        <taxon>Rhodospirillales</taxon>
        <taxon>Dongiaceae</taxon>
        <taxon>Dongia</taxon>
    </lineage>
</organism>
<dbReference type="Pfam" id="PF02900">
    <property type="entry name" value="LigB"/>
    <property type="match status" value="1"/>
</dbReference>
<comment type="similarity">
    <text evidence="2">Belongs to the DODA-type extradiol aromatic ring-opening dioxygenase family.</text>
</comment>
<evidence type="ECO:0000256" key="1">
    <source>
        <dbReference type="ARBA" id="ARBA00001947"/>
    </source>
</evidence>
<sequence>MMPVLFLSHGSPTMPFDNVPARDFLMRLGSRLPRPQAILCVSAHWEAALPSITASRAPATIHDFHGFPDALYDLQYDVPGDPELAARIAAMLEAGGINALQNSERGLDHGAWSPLMLIYPQSDIPVLQLSLIQRGSPLDHIAVGRLLASLRREGILLVASGGAVHNLRAVEWNGRAAPPDWAQDFDCWLQAAIASGDLGVLADYRRQSAAAPLAHPTEEHLMPVFVALGAAAGTADKAPGRQIHASFTFGSLGMAAYAWGLD</sequence>
<dbReference type="InterPro" id="IPR014436">
    <property type="entry name" value="Extradiol_dOase_DODA"/>
</dbReference>
<name>A0A4R6WK90_9PROT</name>
<dbReference type="OrthoDB" id="9790889at2"/>
<keyword evidence="7" id="KW-0223">Dioxygenase</keyword>
<dbReference type="SUPFAM" id="SSF53213">
    <property type="entry name" value="LigB-like"/>
    <property type="match status" value="1"/>
</dbReference>
<dbReference type="PIRSF" id="PIRSF006157">
    <property type="entry name" value="Doxgns_DODA"/>
    <property type="match status" value="1"/>
</dbReference>
<dbReference type="CDD" id="cd07363">
    <property type="entry name" value="45_DOPA_Dioxygenase"/>
    <property type="match status" value="1"/>
</dbReference>
<proteinExistence type="inferred from homology"/>